<feature type="transmembrane region" description="Helical" evidence="12">
    <location>
        <begin position="124"/>
        <end position="144"/>
    </location>
</feature>
<protein>
    <recommendedName>
        <fullName evidence="3">Probable multidrug resistance protein NorM</fullName>
    </recommendedName>
    <alternativeName>
        <fullName evidence="11">Multidrug-efflux transporter</fullName>
    </alternativeName>
</protein>
<evidence type="ECO:0000256" key="11">
    <source>
        <dbReference type="ARBA" id="ARBA00031636"/>
    </source>
</evidence>
<keyword evidence="7 12" id="KW-0812">Transmembrane</keyword>
<dbReference type="GO" id="GO:0042910">
    <property type="term" value="F:xenobiotic transmembrane transporter activity"/>
    <property type="evidence" value="ECO:0007669"/>
    <property type="project" value="InterPro"/>
</dbReference>
<keyword evidence="9" id="KW-0406">Ion transport</keyword>
<feature type="transmembrane region" description="Helical" evidence="12">
    <location>
        <begin position="21"/>
        <end position="41"/>
    </location>
</feature>
<evidence type="ECO:0000256" key="5">
    <source>
        <dbReference type="ARBA" id="ARBA00022449"/>
    </source>
</evidence>
<feature type="transmembrane region" description="Helical" evidence="12">
    <location>
        <begin position="367"/>
        <end position="391"/>
    </location>
</feature>
<evidence type="ECO:0000256" key="12">
    <source>
        <dbReference type="SAM" id="Phobius"/>
    </source>
</evidence>
<dbReference type="eggNOG" id="COG0534">
    <property type="taxonomic scope" value="Bacteria"/>
</dbReference>
<evidence type="ECO:0000256" key="7">
    <source>
        <dbReference type="ARBA" id="ARBA00022692"/>
    </source>
</evidence>
<evidence type="ECO:0000256" key="10">
    <source>
        <dbReference type="ARBA" id="ARBA00023136"/>
    </source>
</evidence>
<gene>
    <name evidence="13" type="ORF">SAMN02910293_01033</name>
</gene>
<keyword evidence="8 12" id="KW-1133">Transmembrane helix</keyword>
<evidence type="ECO:0000313" key="14">
    <source>
        <dbReference type="Proteomes" id="UP000182508"/>
    </source>
</evidence>
<evidence type="ECO:0000256" key="9">
    <source>
        <dbReference type="ARBA" id="ARBA00023065"/>
    </source>
</evidence>
<dbReference type="GO" id="GO:0006811">
    <property type="term" value="P:monoatomic ion transport"/>
    <property type="evidence" value="ECO:0007669"/>
    <property type="project" value="UniProtKB-KW"/>
</dbReference>
<evidence type="ECO:0000256" key="4">
    <source>
        <dbReference type="ARBA" id="ARBA00022448"/>
    </source>
</evidence>
<reference evidence="13 14" key="1">
    <citation type="submission" date="2016-10" db="EMBL/GenBank/DDBJ databases">
        <authorList>
            <person name="de Groot N.N."/>
        </authorList>
    </citation>
    <scope>NUCLEOTIDE SEQUENCE [LARGE SCALE GENOMIC DNA]</scope>
    <source>
        <strain evidence="13 14">A-4</strain>
    </source>
</reference>
<dbReference type="PANTHER" id="PTHR43298:SF4">
    <property type="entry name" value="DRUG_SODIUM ANTIPORTER"/>
    <property type="match status" value="1"/>
</dbReference>
<dbReference type="Proteomes" id="UP000182508">
    <property type="component" value="Unassembled WGS sequence"/>
</dbReference>
<comment type="function">
    <text evidence="1">Multidrug efflux pump.</text>
</comment>
<accession>A0A1G6BIA1</accession>
<sequence length="424" mass="45843">MTRKILRLALPVMGENLLQMLMGVVDSYLVAQLGLIAVSGVSVANNIITLYQALFIALGAAISSLIAKSRGQRNEAQTLTYEADALSLTIIVSLLLGLISLFLGVPILEFLGADKVVSVVGGDYLAIVGGGILSLGLFTTLSAFMRALGKARLPLYISLLINICNALLSALAVFVLNWGILGVAWATIFSRTLGVFLLASQLPIKTIVGRVRLRIDKNLIELALPSAAERLMMRAGDIVVVAIIVRFGTEVVAGNAIGETLSQFNYMPGMGVATATVILVAHSLGEQNYQAIRELVKKSYLISAIFMLVISSSSYLLGPFLTSLFTENAGAIQASLVVLLYSFLGSLATAGTLIYTATWQGFGNAELPFYATSFGMWFIRIAFGYLLGIVFNMGLTGVWLATLMDNIFRWTYLHYKYNKYMNRN</sequence>
<feature type="transmembrane region" description="Helical" evidence="12">
    <location>
        <begin position="238"/>
        <end position="258"/>
    </location>
</feature>
<proteinExistence type="predicted"/>
<feature type="transmembrane region" description="Helical" evidence="12">
    <location>
        <begin position="264"/>
        <end position="284"/>
    </location>
</feature>
<name>A0A1G6BIA1_9STRE</name>
<keyword evidence="6" id="KW-1003">Cell membrane</keyword>
<dbReference type="GO" id="GO:0015297">
    <property type="term" value="F:antiporter activity"/>
    <property type="evidence" value="ECO:0007669"/>
    <property type="project" value="UniProtKB-KW"/>
</dbReference>
<keyword evidence="14" id="KW-1185">Reference proteome</keyword>
<dbReference type="InterPro" id="IPR002528">
    <property type="entry name" value="MATE_fam"/>
</dbReference>
<dbReference type="NCBIfam" id="TIGR00797">
    <property type="entry name" value="matE"/>
    <property type="match status" value="1"/>
</dbReference>
<evidence type="ECO:0000256" key="3">
    <source>
        <dbReference type="ARBA" id="ARBA00020268"/>
    </source>
</evidence>
<feature type="transmembrane region" description="Helical" evidence="12">
    <location>
        <begin position="305"/>
        <end position="325"/>
    </location>
</feature>
<feature type="transmembrane region" description="Helical" evidence="12">
    <location>
        <begin position="88"/>
        <end position="112"/>
    </location>
</feature>
<evidence type="ECO:0000313" key="13">
    <source>
        <dbReference type="EMBL" id="SDB20326.1"/>
    </source>
</evidence>
<evidence type="ECO:0000256" key="2">
    <source>
        <dbReference type="ARBA" id="ARBA00004651"/>
    </source>
</evidence>
<keyword evidence="5" id="KW-0050">Antiport</keyword>
<dbReference type="PANTHER" id="PTHR43298">
    <property type="entry name" value="MULTIDRUG RESISTANCE PROTEIN NORM-RELATED"/>
    <property type="match status" value="1"/>
</dbReference>
<feature type="transmembrane region" description="Helical" evidence="12">
    <location>
        <begin position="47"/>
        <end position="67"/>
    </location>
</feature>
<dbReference type="STRING" id="439219.SAMN02910293_01033"/>
<evidence type="ECO:0000256" key="6">
    <source>
        <dbReference type="ARBA" id="ARBA00022475"/>
    </source>
</evidence>
<dbReference type="GO" id="GO:0005886">
    <property type="term" value="C:plasma membrane"/>
    <property type="evidence" value="ECO:0007669"/>
    <property type="project" value="UniProtKB-SubCell"/>
</dbReference>
<dbReference type="InterPro" id="IPR050222">
    <property type="entry name" value="MATE_MdtK"/>
</dbReference>
<feature type="transmembrane region" description="Helical" evidence="12">
    <location>
        <begin position="331"/>
        <end position="355"/>
    </location>
</feature>
<comment type="subcellular location">
    <subcellularLocation>
        <location evidence="2">Cell membrane</location>
        <topology evidence="2">Multi-pass membrane protein</topology>
    </subcellularLocation>
</comment>
<dbReference type="AlphaFoldDB" id="A0A1G6BIA1"/>
<dbReference type="Pfam" id="PF01554">
    <property type="entry name" value="MatE"/>
    <property type="match status" value="2"/>
</dbReference>
<dbReference type="EMBL" id="FMXP01000012">
    <property type="protein sequence ID" value="SDB20326.1"/>
    <property type="molecule type" value="Genomic_DNA"/>
</dbReference>
<organism evidence="13 14">
    <name type="scientific">Streptococcus henryi</name>
    <dbReference type="NCBI Taxonomy" id="439219"/>
    <lineage>
        <taxon>Bacteria</taxon>
        <taxon>Bacillati</taxon>
        <taxon>Bacillota</taxon>
        <taxon>Bacilli</taxon>
        <taxon>Lactobacillales</taxon>
        <taxon>Streptococcaceae</taxon>
        <taxon>Streptococcus</taxon>
    </lineage>
</organism>
<evidence type="ECO:0000256" key="8">
    <source>
        <dbReference type="ARBA" id="ARBA00022989"/>
    </source>
</evidence>
<evidence type="ECO:0000256" key="1">
    <source>
        <dbReference type="ARBA" id="ARBA00003408"/>
    </source>
</evidence>
<keyword evidence="10 12" id="KW-0472">Membrane</keyword>
<dbReference type="PIRSF" id="PIRSF006603">
    <property type="entry name" value="DinF"/>
    <property type="match status" value="1"/>
</dbReference>
<keyword evidence="4" id="KW-0813">Transport</keyword>
<dbReference type="InterPro" id="IPR048279">
    <property type="entry name" value="MdtK-like"/>
</dbReference>